<feature type="compositionally biased region" description="Low complexity" evidence="1">
    <location>
        <begin position="64"/>
        <end position="85"/>
    </location>
</feature>
<evidence type="ECO:0000313" key="3">
    <source>
        <dbReference type="Proteomes" id="UP000626092"/>
    </source>
</evidence>
<dbReference type="AlphaFoldDB" id="A0A834FVN1"/>
<keyword evidence="3" id="KW-1185">Reference proteome</keyword>
<feature type="region of interest" description="Disordered" evidence="1">
    <location>
        <begin position="54"/>
        <end position="85"/>
    </location>
</feature>
<dbReference type="EMBL" id="WJXA01000273">
    <property type="protein sequence ID" value="KAF7113559.1"/>
    <property type="molecule type" value="Genomic_DNA"/>
</dbReference>
<proteinExistence type="predicted"/>
<reference evidence="2" key="1">
    <citation type="submission" date="2019-11" db="EMBL/GenBank/DDBJ databases">
        <authorList>
            <person name="Liu Y."/>
            <person name="Hou J."/>
            <person name="Li T.-Q."/>
            <person name="Guan C.-H."/>
            <person name="Wu X."/>
            <person name="Wu H.-Z."/>
            <person name="Ling F."/>
            <person name="Zhang R."/>
            <person name="Shi X.-G."/>
            <person name="Ren J.-P."/>
            <person name="Chen E.-F."/>
            <person name="Sun J.-M."/>
        </authorList>
    </citation>
    <scope>NUCLEOTIDE SEQUENCE</scope>
    <source>
        <strain evidence="2">Adult_tree_wgs_1</strain>
        <tissue evidence="2">Leaves</tissue>
    </source>
</reference>
<sequence>MACSSSSPQGLKSPNLMPLSPNLINLRRDCSFPCMCAILPCHLVSVVQSGSCVGSPQETPAAPPRTLSLSLSDRSTTTDTSLSLSTPSLALTPAATPQESNPGCSFLALPLPLPLSNHSPILTYCRSRFDTTSIVDWRDESPLEPLPFEALRVRIDGM</sequence>
<gene>
    <name evidence="2" type="ORF">RHSIM_RhsimUnG0113400</name>
</gene>
<dbReference type="Proteomes" id="UP000626092">
    <property type="component" value="Unassembled WGS sequence"/>
</dbReference>
<organism evidence="2 3">
    <name type="scientific">Rhododendron simsii</name>
    <name type="common">Sims's rhododendron</name>
    <dbReference type="NCBI Taxonomy" id="118357"/>
    <lineage>
        <taxon>Eukaryota</taxon>
        <taxon>Viridiplantae</taxon>
        <taxon>Streptophyta</taxon>
        <taxon>Embryophyta</taxon>
        <taxon>Tracheophyta</taxon>
        <taxon>Spermatophyta</taxon>
        <taxon>Magnoliopsida</taxon>
        <taxon>eudicotyledons</taxon>
        <taxon>Gunneridae</taxon>
        <taxon>Pentapetalae</taxon>
        <taxon>asterids</taxon>
        <taxon>Ericales</taxon>
        <taxon>Ericaceae</taxon>
        <taxon>Ericoideae</taxon>
        <taxon>Rhodoreae</taxon>
        <taxon>Rhododendron</taxon>
    </lineage>
</organism>
<evidence type="ECO:0000256" key="1">
    <source>
        <dbReference type="SAM" id="MobiDB-lite"/>
    </source>
</evidence>
<protein>
    <submittedName>
        <fullName evidence="2">Uncharacterized protein</fullName>
    </submittedName>
</protein>
<accession>A0A834FVN1</accession>
<name>A0A834FVN1_RHOSS</name>
<evidence type="ECO:0000313" key="2">
    <source>
        <dbReference type="EMBL" id="KAF7113559.1"/>
    </source>
</evidence>
<comment type="caution">
    <text evidence="2">The sequence shown here is derived from an EMBL/GenBank/DDBJ whole genome shotgun (WGS) entry which is preliminary data.</text>
</comment>